<protein>
    <submittedName>
        <fullName evidence="2">Uncharacterized protein</fullName>
    </submittedName>
</protein>
<evidence type="ECO:0000313" key="2">
    <source>
        <dbReference type="EMBL" id="ORY43420.1"/>
    </source>
</evidence>
<feature type="transmembrane region" description="Helical" evidence="1">
    <location>
        <begin position="253"/>
        <end position="271"/>
    </location>
</feature>
<keyword evidence="1" id="KW-0812">Transmembrane</keyword>
<keyword evidence="3" id="KW-1185">Reference proteome</keyword>
<sequence length="324" mass="36016">MNETVLNSYSASLNSVIPLSIASILSFAGFLYLLWFIAAQEIPKRSMTNGEISSQPESSKSIIAVTFTPLNNALAVMALSLTGYYLTSAIKMYPSGLSFDVNNALISVFLAFSESSYVYYAWKRGIFVVRHVFPRFGEWVAKSIIIVPPLVLVQAFPSIVLCYMKSRNHLDFYTKPYLDANDLLTGFSGLVVVIFDLILLTAFIKFMKKTKVIDSDIVTDEKLVIVARYGIGAISLSLSMLFCYGIYLVFTVLAFYTISQLLVGSMLILLLRMKVLLFQQEEEERKILEIRITKQGRASVESKAGEGMRTSTATVGTLKRGLGV</sequence>
<feature type="transmembrane region" description="Helical" evidence="1">
    <location>
        <begin position="104"/>
        <end position="122"/>
    </location>
</feature>
<feature type="transmembrane region" description="Helical" evidence="1">
    <location>
        <begin position="143"/>
        <end position="163"/>
    </location>
</feature>
<dbReference type="Proteomes" id="UP000193642">
    <property type="component" value="Unassembled WGS sequence"/>
</dbReference>
<accession>A0A1Y2C8R6</accession>
<feature type="transmembrane region" description="Helical" evidence="1">
    <location>
        <begin position="16"/>
        <end position="38"/>
    </location>
</feature>
<evidence type="ECO:0000313" key="3">
    <source>
        <dbReference type="Proteomes" id="UP000193642"/>
    </source>
</evidence>
<proteinExistence type="predicted"/>
<reference evidence="2 3" key="1">
    <citation type="submission" date="2016-07" db="EMBL/GenBank/DDBJ databases">
        <title>Pervasive Adenine N6-methylation of Active Genes in Fungi.</title>
        <authorList>
            <consortium name="DOE Joint Genome Institute"/>
            <person name="Mondo S.J."/>
            <person name="Dannebaum R.O."/>
            <person name="Kuo R.C."/>
            <person name="Labutti K."/>
            <person name="Haridas S."/>
            <person name="Kuo A."/>
            <person name="Salamov A."/>
            <person name="Ahrendt S.R."/>
            <person name="Lipzen A."/>
            <person name="Sullivan W."/>
            <person name="Andreopoulos W.B."/>
            <person name="Clum A."/>
            <person name="Lindquist E."/>
            <person name="Daum C."/>
            <person name="Ramamoorthy G.K."/>
            <person name="Gryganskyi A."/>
            <person name="Culley D."/>
            <person name="Magnuson J.K."/>
            <person name="James T.Y."/>
            <person name="O'Malley M.A."/>
            <person name="Stajich J.E."/>
            <person name="Spatafora J.W."/>
            <person name="Visel A."/>
            <person name="Grigoriev I.V."/>
        </authorList>
    </citation>
    <scope>NUCLEOTIDE SEQUENCE [LARGE SCALE GENOMIC DNA]</scope>
    <source>
        <strain evidence="2 3">JEL800</strain>
    </source>
</reference>
<keyword evidence="1" id="KW-1133">Transmembrane helix</keyword>
<gene>
    <name evidence="2" type="ORF">BCR33DRAFT_717634</name>
</gene>
<name>A0A1Y2C8R6_9FUNG</name>
<feature type="transmembrane region" description="Helical" evidence="1">
    <location>
        <begin position="183"/>
        <end position="204"/>
    </location>
</feature>
<comment type="caution">
    <text evidence="2">The sequence shown here is derived from an EMBL/GenBank/DDBJ whole genome shotgun (WGS) entry which is preliminary data.</text>
</comment>
<dbReference type="EMBL" id="MCGO01000025">
    <property type="protein sequence ID" value="ORY43420.1"/>
    <property type="molecule type" value="Genomic_DNA"/>
</dbReference>
<feature type="transmembrane region" description="Helical" evidence="1">
    <location>
        <begin position="62"/>
        <end position="84"/>
    </location>
</feature>
<dbReference type="OrthoDB" id="2100544at2759"/>
<organism evidence="2 3">
    <name type="scientific">Rhizoclosmatium globosum</name>
    <dbReference type="NCBI Taxonomy" id="329046"/>
    <lineage>
        <taxon>Eukaryota</taxon>
        <taxon>Fungi</taxon>
        <taxon>Fungi incertae sedis</taxon>
        <taxon>Chytridiomycota</taxon>
        <taxon>Chytridiomycota incertae sedis</taxon>
        <taxon>Chytridiomycetes</taxon>
        <taxon>Chytridiales</taxon>
        <taxon>Chytriomycetaceae</taxon>
        <taxon>Rhizoclosmatium</taxon>
    </lineage>
</organism>
<dbReference type="AlphaFoldDB" id="A0A1Y2C8R6"/>
<keyword evidence="1" id="KW-0472">Membrane</keyword>
<feature type="transmembrane region" description="Helical" evidence="1">
    <location>
        <begin position="225"/>
        <end position="247"/>
    </location>
</feature>
<evidence type="ECO:0000256" key="1">
    <source>
        <dbReference type="SAM" id="Phobius"/>
    </source>
</evidence>